<proteinExistence type="inferred from homology"/>
<dbReference type="Gene3D" id="1.10.530.40">
    <property type="match status" value="1"/>
</dbReference>
<keyword evidence="5" id="KW-1035">Host cytoplasm</keyword>
<evidence type="ECO:0000256" key="6">
    <source>
        <dbReference type="ARBA" id="ARBA00023295"/>
    </source>
</evidence>
<protein>
    <recommendedName>
        <fullName evidence="7">Lysozyme</fullName>
        <ecNumber evidence="7">3.2.1.17</ecNumber>
    </recommendedName>
</protein>
<dbReference type="Proteomes" id="UP001057498">
    <property type="component" value="Chromosome"/>
</dbReference>
<keyword evidence="3 7" id="KW-0081">Bacteriolytic enzyme</keyword>
<keyword evidence="2 7" id="KW-0929">Antimicrobial</keyword>
<evidence type="ECO:0000256" key="7">
    <source>
        <dbReference type="RuleBase" id="RU003788"/>
    </source>
</evidence>
<evidence type="ECO:0000256" key="1">
    <source>
        <dbReference type="ARBA" id="ARBA00000632"/>
    </source>
</evidence>
<evidence type="ECO:0000313" key="9">
    <source>
        <dbReference type="Proteomes" id="UP001057498"/>
    </source>
</evidence>
<dbReference type="InterPro" id="IPR002196">
    <property type="entry name" value="Glyco_hydro_24"/>
</dbReference>
<keyword evidence="4 7" id="KW-0378">Hydrolase</keyword>
<evidence type="ECO:0000256" key="4">
    <source>
        <dbReference type="ARBA" id="ARBA00022801"/>
    </source>
</evidence>
<dbReference type="EMBL" id="AP025730">
    <property type="protein sequence ID" value="BDI05998.1"/>
    <property type="molecule type" value="Genomic_DNA"/>
</dbReference>
<sequence>MSRFRTLIAIATTLMVSLIVGGCATRPLDDFVLDIPDALTPGIFNDLGGKVALPAGMTLRPVVPKGIAVTKAGEGWRPKRYNDAARYCTIGYGHLIKRAPCDGTEPAEWLDGITEPEGEALLVKDMAEAQTVVMLAVTTTLTDTQYAALCDFVFNVGGGAFRKSTLLKVVNAGQHDKVASQLLRYVWAGGKEVPGLVNRRNREIELYYDGTLTPRAVPVPGEDLSPIDILSGS</sequence>
<gene>
    <name evidence="8" type="ORF">CATMQ487_29680</name>
</gene>
<accession>A0ABM7YNE7</accession>
<dbReference type="PROSITE" id="PS51257">
    <property type="entry name" value="PROKAR_LIPOPROTEIN"/>
    <property type="match status" value="1"/>
</dbReference>
<evidence type="ECO:0000256" key="5">
    <source>
        <dbReference type="ARBA" id="ARBA00023200"/>
    </source>
</evidence>
<reference evidence="8" key="1">
    <citation type="submission" date="2022-04" db="EMBL/GenBank/DDBJ databases">
        <title>Whole genome sequence of Sphaerotilus sp. FB-5.</title>
        <authorList>
            <person name="Takeda M."/>
            <person name="Narihara S."/>
            <person name="Akimoto M."/>
            <person name="Akimoto R."/>
            <person name="Nishiyashiki S."/>
            <person name="Murakami T."/>
        </authorList>
    </citation>
    <scope>NUCLEOTIDE SEQUENCE</scope>
    <source>
        <strain evidence="8">FB-5</strain>
    </source>
</reference>
<comment type="similarity">
    <text evidence="7">Belongs to the glycosyl hydrolase 24 family.</text>
</comment>
<dbReference type="PANTHER" id="PTHR38107:SF3">
    <property type="entry name" value="LYSOZYME RRRD-RELATED"/>
    <property type="match status" value="1"/>
</dbReference>
<dbReference type="InterPro" id="IPR033907">
    <property type="entry name" value="Endolysin_autolysin"/>
</dbReference>
<dbReference type="SUPFAM" id="SSF53955">
    <property type="entry name" value="Lysozyme-like"/>
    <property type="match status" value="1"/>
</dbReference>
<dbReference type="InterPro" id="IPR023346">
    <property type="entry name" value="Lysozyme-like_dom_sf"/>
</dbReference>
<evidence type="ECO:0000256" key="3">
    <source>
        <dbReference type="ARBA" id="ARBA00022638"/>
    </source>
</evidence>
<evidence type="ECO:0000256" key="2">
    <source>
        <dbReference type="ARBA" id="ARBA00022529"/>
    </source>
</evidence>
<dbReference type="InterPro" id="IPR023347">
    <property type="entry name" value="Lysozyme_dom_sf"/>
</dbReference>
<dbReference type="EC" id="3.2.1.17" evidence="7"/>
<dbReference type="CDD" id="cd00737">
    <property type="entry name" value="lyz_endolysin_autolysin"/>
    <property type="match status" value="1"/>
</dbReference>
<dbReference type="HAMAP" id="MF_04110">
    <property type="entry name" value="ENDOLYSIN_T4"/>
    <property type="match status" value="1"/>
</dbReference>
<dbReference type="Pfam" id="PF00959">
    <property type="entry name" value="Phage_lysozyme"/>
    <property type="match status" value="1"/>
</dbReference>
<dbReference type="PANTHER" id="PTHR38107">
    <property type="match status" value="1"/>
</dbReference>
<keyword evidence="6 7" id="KW-0326">Glycosidase</keyword>
<dbReference type="InterPro" id="IPR034690">
    <property type="entry name" value="Endolysin_T4_type"/>
</dbReference>
<organism evidence="8 9">
    <name type="scientific">Sphaerotilus microaerophilus</name>
    <dbReference type="NCBI Taxonomy" id="2914710"/>
    <lineage>
        <taxon>Bacteria</taxon>
        <taxon>Pseudomonadati</taxon>
        <taxon>Pseudomonadota</taxon>
        <taxon>Betaproteobacteria</taxon>
        <taxon>Burkholderiales</taxon>
        <taxon>Sphaerotilaceae</taxon>
        <taxon>Sphaerotilus</taxon>
    </lineage>
</organism>
<keyword evidence="9" id="KW-1185">Reference proteome</keyword>
<dbReference type="InterPro" id="IPR051018">
    <property type="entry name" value="Bacteriophage_GH24"/>
</dbReference>
<name>A0ABM7YNE7_9BURK</name>
<comment type="catalytic activity">
    <reaction evidence="1 7">
        <text>Hydrolysis of (1-&gt;4)-beta-linkages between N-acetylmuramic acid and N-acetyl-D-glucosamine residues in a peptidoglycan and between N-acetyl-D-glucosamine residues in chitodextrins.</text>
        <dbReference type="EC" id="3.2.1.17"/>
    </reaction>
</comment>
<evidence type="ECO:0000313" key="8">
    <source>
        <dbReference type="EMBL" id="BDI05998.1"/>
    </source>
</evidence>